<comment type="caution">
    <text evidence="1">The sequence shown here is derived from an EMBL/GenBank/DDBJ whole genome shotgun (WGS) entry which is preliminary data.</text>
</comment>
<evidence type="ECO:0000313" key="2">
    <source>
        <dbReference type="Proteomes" id="UP001146351"/>
    </source>
</evidence>
<name>A0A9W9LIA2_9EURO</name>
<proteinExistence type="predicted"/>
<gene>
    <name evidence="1" type="ORF">N7492_009458</name>
</gene>
<reference evidence="1" key="1">
    <citation type="submission" date="2022-11" db="EMBL/GenBank/DDBJ databases">
        <authorList>
            <person name="Petersen C."/>
        </authorList>
    </citation>
    <scope>NUCLEOTIDE SEQUENCE</scope>
    <source>
        <strain evidence="1">IBT 21917</strain>
    </source>
</reference>
<organism evidence="1 2">
    <name type="scientific">Penicillium capsulatum</name>
    <dbReference type="NCBI Taxonomy" id="69766"/>
    <lineage>
        <taxon>Eukaryota</taxon>
        <taxon>Fungi</taxon>
        <taxon>Dikarya</taxon>
        <taxon>Ascomycota</taxon>
        <taxon>Pezizomycotina</taxon>
        <taxon>Eurotiomycetes</taxon>
        <taxon>Eurotiomycetidae</taxon>
        <taxon>Eurotiales</taxon>
        <taxon>Aspergillaceae</taxon>
        <taxon>Penicillium</taxon>
    </lineage>
</organism>
<protein>
    <submittedName>
        <fullName evidence="1">Uncharacterized protein</fullName>
    </submittedName>
</protein>
<dbReference type="Proteomes" id="UP001146351">
    <property type="component" value="Unassembled WGS sequence"/>
</dbReference>
<reference evidence="1" key="2">
    <citation type="journal article" date="2023" name="IMA Fungus">
        <title>Comparative genomic study of the Penicillium genus elucidates a diverse pangenome and 15 lateral gene transfer events.</title>
        <authorList>
            <person name="Petersen C."/>
            <person name="Sorensen T."/>
            <person name="Nielsen M.R."/>
            <person name="Sondergaard T.E."/>
            <person name="Sorensen J.L."/>
            <person name="Fitzpatrick D.A."/>
            <person name="Frisvad J.C."/>
            <person name="Nielsen K.L."/>
        </authorList>
    </citation>
    <scope>NUCLEOTIDE SEQUENCE</scope>
    <source>
        <strain evidence="1">IBT 21917</strain>
    </source>
</reference>
<evidence type="ECO:0000313" key="1">
    <source>
        <dbReference type="EMBL" id="KAJ5156655.1"/>
    </source>
</evidence>
<dbReference type="EMBL" id="JAPQKO010000006">
    <property type="protein sequence ID" value="KAJ5156655.1"/>
    <property type="molecule type" value="Genomic_DNA"/>
</dbReference>
<accession>A0A9W9LIA2</accession>
<sequence>MVVAAILEALEKRRRDFYIQINGDDQDPPTYARDKFKSAIPPSHDLLGPAYQFRSVGDANLYMCLWTSMSSIYPLVRQLQIRTMTDMPDCLRSADLDPR</sequence>
<dbReference type="OrthoDB" id="4491390at2759"/>
<dbReference type="AlphaFoldDB" id="A0A9W9LIA2"/>
<keyword evidence="2" id="KW-1185">Reference proteome</keyword>